<comment type="caution">
    <text evidence="2">The sequence shown here is derived from an EMBL/GenBank/DDBJ whole genome shotgun (WGS) entry which is preliminary data.</text>
</comment>
<dbReference type="eggNOG" id="COG3950">
    <property type="taxonomic scope" value="Bacteria"/>
</dbReference>
<accession>A0A074JZE0</accession>
<dbReference type="InterPro" id="IPR041685">
    <property type="entry name" value="AAA_GajA/Old/RecF-like"/>
</dbReference>
<dbReference type="SUPFAM" id="SSF52540">
    <property type="entry name" value="P-loop containing nucleoside triphosphate hydrolases"/>
    <property type="match status" value="1"/>
</dbReference>
<keyword evidence="3" id="KW-1185">Reference proteome</keyword>
<dbReference type="EMBL" id="AUNB01000059">
    <property type="protein sequence ID" value="KEO54692.1"/>
    <property type="molecule type" value="Genomic_DNA"/>
</dbReference>
<evidence type="ECO:0000313" key="3">
    <source>
        <dbReference type="Proteomes" id="UP000027471"/>
    </source>
</evidence>
<dbReference type="InterPro" id="IPR051396">
    <property type="entry name" value="Bact_Antivir_Def_Nuclease"/>
</dbReference>
<dbReference type="Gene3D" id="3.40.50.300">
    <property type="entry name" value="P-loop containing nucleotide triphosphate hydrolases"/>
    <property type="match status" value="1"/>
</dbReference>
<protein>
    <recommendedName>
        <fullName evidence="1">Endonuclease GajA/Old nuclease/RecF-like AAA domain-containing protein</fullName>
    </recommendedName>
</protein>
<dbReference type="Pfam" id="PF13175">
    <property type="entry name" value="AAA_15"/>
    <property type="match status" value="1"/>
</dbReference>
<dbReference type="PANTHER" id="PTHR43581:SF4">
    <property type="entry name" value="ATP_GTP PHOSPHATASE"/>
    <property type="match status" value="1"/>
</dbReference>
<evidence type="ECO:0000313" key="2">
    <source>
        <dbReference type="EMBL" id="KEO54692.1"/>
    </source>
</evidence>
<name>A0A074JZE0_9RHOB</name>
<proteinExistence type="predicted"/>
<sequence>MKGVFWRIKFMRLIGLTVENFRCYAAPISVRFNDLTALVGRNDVGKSTLMDALSIFFDTTNPDKDDASKNGDPKLMRISCEFDQLPASIVVDAEFPTTLASEFLLSRAGTLVVRKTYNGALASPKASSIEAIAMHPTTDGYNDLLALRKADLSKRAAALGIELNDVDKRANAPVRSAIWASCDDLQLAEVPVSLEVEGGKQVWAALQRFLPTFALFKSDRASTDQDAEAQDPLKAAIREAIREVEPKLQEVKDYVEAEVKKIAAATVDKLREMDASIAETLAPIVTTKKWDTLFSTSITGDEGIPLNKRGSGVKRLVLLNFFRAQAEKNAVERNSTSIIYAIEEPETSQHPRNQRLLLKALRELAAVDGRQVIITTHTPMLSRHLPEGDVRFIRRNDVGLRSIDEGSPEISEEMAKSLGVLPDHNVKVFIGVEGPHDISFLTAIARILRAAGEDVPDLERLEVDGELIFIPLGGSNLAVWSSRLKALNRPELHICDRDNPPPANPKYHDHMVKVNARPTCLAVATNKRELENYLHHEAINEFYAENGAAVAFGAPFADFDDVPQRVAEAAHLASGGAEWANVAQDKRSKKMRQAKSSLNNGIVAKMTADRLTQTDPDNEIRNWFGEVSRMIAEFDA</sequence>
<gene>
    <name evidence="2" type="ORF">DT23_18220</name>
</gene>
<reference evidence="2 3" key="1">
    <citation type="journal article" date="2015" name="Antonie Van Leeuwenhoek">
        <title>Thioclava indica sp. nov., isolated from surface seawater of the Indian Ocean.</title>
        <authorList>
            <person name="Liu Y."/>
            <person name="Lai Q."/>
            <person name="Du J."/>
            <person name="Xu H."/>
            <person name="Jiang L."/>
            <person name="Shao Z."/>
        </authorList>
    </citation>
    <scope>NUCLEOTIDE SEQUENCE [LARGE SCALE GENOMIC DNA]</scope>
    <source>
        <strain evidence="2 3">DT23-4</strain>
    </source>
</reference>
<organism evidence="2 3">
    <name type="scientific">Thioclava indica</name>
    <dbReference type="NCBI Taxonomy" id="1353528"/>
    <lineage>
        <taxon>Bacteria</taxon>
        <taxon>Pseudomonadati</taxon>
        <taxon>Pseudomonadota</taxon>
        <taxon>Alphaproteobacteria</taxon>
        <taxon>Rhodobacterales</taxon>
        <taxon>Paracoccaceae</taxon>
        <taxon>Thioclava</taxon>
    </lineage>
</organism>
<evidence type="ECO:0000259" key="1">
    <source>
        <dbReference type="Pfam" id="PF13175"/>
    </source>
</evidence>
<dbReference type="Proteomes" id="UP000027471">
    <property type="component" value="Unassembled WGS sequence"/>
</dbReference>
<dbReference type="InterPro" id="IPR027417">
    <property type="entry name" value="P-loop_NTPase"/>
</dbReference>
<dbReference type="PANTHER" id="PTHR43581">
    <property type="entry name" value="ATP/GTP PHOSPHATASE"/>
    <property type="match status" value="1"/>
</dbReference>
<feature type="domain" description="Endonuclease GajA/Old nuclease/RecF-like AAA" evidence="1">
    <location>
        <begin position="11"/>
        <end position="380"/>
    </location>
</feature>
<dbReference type="AlphaFoldDB" id="A0A074JZE0"/>
<dbReference type="STRING" id="1353528.DT23_18220"/>